<protein>
    <submittedName>
        <fullName evidence="1">MoaD/ThiS family protein</fullName>
    </submittedName>
</protein>
<dbReference type="AlphaFoldDB" id="A0A5B8VRK0"/>
<dbReference type="Proteomes" id="UP000321291">
    <property type="component" value="Chromosome"/>
</dbReference>
<dbReference type="OrthoDB" id="1191081at2"/>
<keyword evidence="2" id="KW-1185">Reference proteome</keyword>
<accession>A0A5B8VRK0</accession>
<evidence type="ECO:0000313" key="2">
    <source>
        <dbReference type="Proteomes" id="UP000321291"/>
    </source>
</evidence>
<dbReference type="InterPro" id="IPR016155">
    <property type="entry name" value="Mopterin_synth/thiamin_S_b"/>
</dbReference>
<dbReference type="EMBL" id="CP042434">
    <property type="protein sequence ID" value="QEC72908.1"/>
    <property type="molecule type" value="Genomic_DNA"/>
</dbReference>
<dbReference type="KEGG" id="agi:FSB73_15705"/>
<gene>
    <name evidence="1" type="ORF">FSB73_15705</name>
</gene>
<evidence type="ECO:0000313" key="1">
    <source>
        <dbReference type="EMBL" id="QEC72908.1"/>
    </source>
</evidence>
<organism evidence="1 2">
    <name type="scientific">Arachidicoccus ginsenosidivorans</name>
    <dbReference type="NCBI Taxonomy" id="496057"/>
    <lineage>
        <taxon>Bacteria</taxon>
        <taxon>Pseudomonadati</taxon>
        <taxon>Bacteroidota</taxon>
        <taxon>Chitinophagia</taxon>
        <taxon>Chitinophagales</taxon>
        <taxon>Chitinophagaceae</taxon>
        <taxon>Arachidicoccus</taxon>
    </lineage>
</organism>
<dbReference type="InterPro" id="IPR012675">
    <property type="entry name" value="Beta-grasp_dom_sf"/>
</dbReference>
<reference evidence="1 2" key="1">
    <citation type="journal article" date="2017" name="Int. J. Syst. Evol. Microbiol.">
        <title>Arachidicoccus ginsenosidivorans sp. nov., with ginsenoside-converting activity isolated from ginseng cultivating soil.</title>
        <authorList>
            <person name="Siddiqi M.Z."/>
            <person name="Aslam Z."/>
            <person name="Im W.T."/>
        </authorList>
    </citation>
    <scope>NUCLEOTIDE SEQUENCE [LARGE SCALE GENOMIC DNA]</scope>
    <source>
        <strain evidence="1 2">Gsoil 809</strain>
    </source>
</reference>
<name>A0A5B8VRK0_9BACT</name>
<dbReference type="Pfam" id="PF02597">
    <property type="entry name" value="ThiS"/>
    <property type="match status" value="1"/>
</dbReference>
<dbReference type="SUPFAM" id="SSF54285">
    <property type="entry name" value="MoaD/ThiS"/>
    <property type="match status" value="1"/>
</dbReference>
<dbReference type="Gene3D" id="3.10.20.30">
    <property type="match status" value="1"/>
</dbReference>
<dbReference type="InterPro" id="IPR003749">
    <property type="entry name" value="ThiS/MoaD-like"/>
</dbReference>
<proteinExistence type="predicted"/>
<sequence>MKAEVEVLFFGLLSEITRETSIRIWDVADTNSVENIVINRYPALRNYNYLIALDKQLINENRLLVSEHTIAFMPPFSGG</sequence>
<dbReference type="RefSeq" id="WP_146784247.1">
    <property type="nucleotide sequence ID" value="NZ_CP042434.1"/>
</dbReference>